<evidence type="ECO:0000256" key="3">
    <source>
        <dbReference type="ARBA" id="ARBA00022679"/>
    </source>
</evidence>
<dbReference type="CDD" id="cd06423">
    <property type="entry name" value="CESA_like"/>
    <property type="match status" value="1"/>
</dbReference>
<keyword evidence="4" id="KW-1133">Transmembrane helix</keyword>
<accession>A0A174DWV2</accession>
<feature type="transmembrane region" description="Helical" evidence="4">
    <location>
        <begin position="59"/>
        <end position="86"/>
    </location>
</feature>
<organism evidence="5 6">
    <name type="scientific">Clostridium disporicum</name>
    <dbReference type="NCBI Taxonomy" id="84024"/>
    <lineage>
        <taxon>Bacteria</taxon>
        <taxon>Bacillati</taxon>
        <taxon>Bacillota</taxon>
        <taxon>Clostridia</taxon>
        <taxon>Eubacteriales</taxon>
        <taxon>Clostridiaceae</taxon>
        <taxon>Clostridium</taxon>
    </lineage>
</organism>
<dbReference type="EMBL" id="CYZV01000019">
    <property type="protein sequence ID" value="CUO29983.1"/>
    <property type="molecule type" value="Genomic_DNA"/>
</dbReference>
<dbReference type="PANTHER" id="PTHR43630:SF1">
    <property type="entry name" value="POLY-BETA-1,6-N-ACETYL-D-GLUCOSAMINE SYNTHASE"/>
    <property type="match status" value="1"/>
</dbReference>
<protein>
    <submittedName>
        <fullName evidence="5">Glycosyl transferase family protein</fullName>
        <ecNumber evidence="5">2.4.1.-</ecNumber>
    </submittedName>
</protein>
<dbReference type="EC" id="2.4.1.-" evidence="5"/>
<dbReference type="OrthoDB" id="154460at2"/>
<evidence type="ECO:0000313" key="5">
    <source>
        <dbReference type="EMBL" id="CUO29983.1"/>
    </source>
</evidence>
<keyword evidence="2 5" id="KW-0328">Glycosyltransferase</keyword>
<keyword evidence="4" id="KW-0472">Membrane</keyword>
<evidence type="ECO:0000256" key="2">
    <source>
        <dbReference type="ARBA" id="ARBA00022676"/>
    </source>
</evidence>
<feature type="transmembrane region" description="Helical" evidence="4">
    <location>
        <begin position="420"/>
        <end position="440"/>
    </location>
</feature>
<proteinExistence type="inferred from homology"/>
<feature type="transmembrane region" description="Helical" evidence="4">
    <location>
        <begin position="379"/>
        <end position="400"/>
    </location>
</feature>
<name>A0A174DWV2_9CLOT</name>
<dbReference type="Proteomes" id="UP000095558">
    <property type="component" value="Unassembled WGS sequence"/>
</dbReference>
<keyword evidence="3 5" id="KW-0808">Transferase</keyword>
<dbReference type="RefSeq" id="WP_055276624.1">
    <property type="nucleotide sequence ID" value="NZ_CYZV01000019.1"/>
</dbReference>
<evidence type="ECO:0000313" key="6">
    <source>
        <dbReference type="Proteomes" id="UP000095558"/>
    </source>
</evidence>
<dbReference type="PANTHER" id="PTHR43630">
    <property type="entry name" value="POLY-BETA-1,6-N-ACETYL-D-GLUCOSAMINE SYNTHASE"/>
    <property type="match status" value="1"/>
</dbReference>
<gene>
    <name evidence="5" type="primary">icaA_1</name>
    <name evidence="5" type="ORF">ERS852470_01947</name>
</gene>
<keyword evidence="4" id="KW-0812">Transmembrane</keyword>
<evidence type="ECO:0000256" key="1">
    <source>
        <dbReference type="ARBA" id="ARBA00006739"/>
    </source>
</evidence>
<feature type="transmembrane region" description="Helical" evidence="4">
    <location>
        <begin position="28"/>
        <end position="47"/>
    </location>
</feature>
<dbReference type="SUPFAM" id="SSF53448">
    <property type="entry name" value="Nucleotide-diphospho-sugar transferases"/>
    <property type="match status" value="1"/>
</dbReference>
<comment type="similarity">
    <text evidence="1">Belongs to the glycosyltransferase 2 family.</text>
</comment>
<dbReference type="GO" id="GO:0016757">
    <property type="term" value="F:glycosyltransferase activity"/>
    <property type="evidence" value="ECO:0007669"/>
    <property type="project" value="UniProtKB-KW"/>
</dbReference>
<sequence length="451" mass="51525">MNYENIISNNKQGPTPKRTIYISVKAKFIIAITFSILWVLFSIYLSKDWIKDLASVTNLFIALFIITGIAYIPGFINAFLLASILLDKQPEFKNDDPMDEVTILIAAYNEENGIYNTLSKIKEQDYKGKINTIVINNNSSDNTVNEVYRAAKELNLKNVKCIDEPNPGKFNALNKGLKLTNTEYVITLDADTLLHSKAIRYLVSRINSAPSDIAAVAGSVLVRNSRDNLLSKIQEWDYFLSIMSIKRMQGLFQGTLVAQGAFSIYKTELVKSLGGWSDAIGEDIVLTWQMLMKNNRVYFEPLAVSFTDVPTKFSHFYKQRSRWARGMIEGLRLVKPWQQPNMFLKFLTGIDLLIPYMDLSYTIFFIPGCVLALFGKFYIVGPIMLLVLPITLLTFIIFYFKQKTFFKALNLKVRKNKLGFTTFILFYQMIMSPISLIGYLQELSGAKRVWK</sequence>
<reference evidence="5 6" key="1">
    <citation type="submission" date="2015-09" db="EMBL/GenBank/DDBJ databases">
        <authorList>
            <consortium name="Pathogen Informatics"/>
        </authorList>
    </citation>
    <scope>NUCLEOTIDE SEQUENCE [LARGE SCALE GENOMIC DNA]</scope>
    <source>
        <strain evidence="5 6">2789STDY5834855</strain>
    </source>
</reference>
<dbReference type="Pfam" id="PF13641">
    <property type="entry name" value="Glyco_tranf_2_3"/>
    <property type="match status" value="1"/>
</dbReference>
<dbReference type="InterPro" id="IPR029044">
    <property type="entry name" value="Nucleotide-diphossugar_trans"/>
</dbReference>
<dbReference type="AlphaFoldDB" id="A0A174DWV2"/>
<evidence type="ECO:0000256" key="4">
    <source>
        <dbReference type="SAM" id="Phobius"/>
    </source>
</evidence>
<feature type="transmembrane region" description="Helical" evidence="4">
    <location>
        <begin position="352"/>
        <end position="373"/>
    </location>
</feature>
<dbReference type="Gene3D" id="3.90.550.10">
    <property type="entry name" value="Spore Coat Polysaccharide Biosynthesis Protein SpsA, Chain A"/>
    <property type="match status" value="1"/>
</dbReference>